<dbReference type="InterPro" id="IPR013749">
    <property type="entry name" value="PM/HMP-P_kinase-1"/>
</dbReference>
<dbReference type="GO" id="GO:0009228">
    <property type="term" value="P:thiamine biosynthetic process"/>
    <property type="evidence" value="ECO:0007669"/>
    <property type="project" value="UniProtKB-KW"/>
</dbReference>
<gene>
    <name evidence="3" type="primary">pdxK_1</name>
    <name evidence="3" type="ORF">CLTHE_09940</name>
</gene>
<evidence type="ECO:0000313" key="4">
    <source>
        <dbReference type="Proteomes" id="UP000191448"/>
    </source>
</evidence>
<dbReference type="AlphaFoldDB" id="A0A1V4SWM8"/>
<dbReference type="GO" id="GO:0008972">
    <property type="term" value="F:phosphomethylpyrimidine kinase activity"/>
    <property type="evidence" value="ECO:0007669"/>
    <property type="project" value="TreeGrafter"/>
</dbReference>
<sequence length="252" mass="28128">MRRALTISSADCIGMVGIQKDMETFIKSNILCSSVTTSIIAQNKMSKFKIEGVSPEIIKSQIKAVFEEVDFSVIKIGTIVNTEAIKMVGKTLRRTRGIPNIVVNPQLININGESILSSSEKKALIKEIFPLAYLLILSKKDIEELLDIKIYDINEIEDIVEKLKALGPVNVLIRNLKSEDDEIDILYDGEELTYFKSENLNIQDTYIVGEKMSAAIAASIAKGFSLKTSIKSGKEYIEKEEKNTKRFIGIES</sequence>
<evidence type="ECO:0000313" key="3">
    <source>
        <dbReference type="EMBL" id="OPX48881.1"/>
    </source>
</evidence>
<dbReference type="PANTHER" id="PTHR20858:SF17">
    <property type="entry name" value="HYDROXYMETHYLPYRIMIDINE_PHOSPHOMETHYLPYRIMIDINE KINASE THI20-RELATED"/>
    <property type="match status" value="1"/>
</dbReference>
<dbReference type="GO" id="GO:0008902">
    <property type="term" value="F:hydroxymethylpyrimidine kinase activity"/>
    <property type="evidence" value="ECO:0007669"/>
    <property type="project" value="TreeGrafter"/>
</dbReference>
<dbReference type="GO" id="GO:0005829">
    <property type="term" value="C:cytosol"/>
    <property type="evidence" value="ECO:0007669"/>
    <property type="project" value="TreeGrafter"/>
</dbReference>
<feature type="domain" description="Pyridoxamine kinase/Phosphomethylpyrimidine kinase" evidence="2">
    <location>
        <begin position="11"/>
        <end position="240"/>
    </location>
</feature>
<dbReference type="GO" id="GO:0008478">
    <property type="term" value="F:pyridoxal kinase activity"/>
    <property type="evidence" value="ECO:0007669"/>
    <property type="project" value="UniProtKB-EC"/>
</dbReference>
<dbReference type="Proteomes" id="UP000191448">
    <property type="component" value="Unassembled WGS sequence"/>
</dbReference>
<dbReference type="EMBL" id="LTAY01000027">
    <property type="protein sequence ID" value="OPX48881.1"/>
    <property type="molecule type" value="Genomic_DNA"/>
</dbReference>
<dbReference type="SUPFAM" id="SSF53613">
    <property type="entry name" value="Ribokinase-like"/>
    <property type="match status" value="1"/>
</dbReference>
<organism evidence="3 4">
    <name type="scientific">Clostridium thermobutyricum DSM 4928</name>
    <dbReference type="NCBI Taxonomy" id="1121339"/>
    <lineage>
        <taxon>Bacteria</taxon>
        <taxon>Bacillati</taxon>
        <taxon>Bacillota</taxon>
        <taxon>Clostridia</taxon>
        <taxon>Eubacteriales</taxon>
        <taxon>Clostridiaceae</taxon>
        <taxon>Clostridium</taxon>
    </lineage>
</organism>
<dbReference type="PANTHER" id="PTHR20858">
    <property type="entry name" value="PHOSPHOMETHYLPYRIMIDINE KINASE"/>
    <property type="match status" value="1"/>
</dbReference>
<dbReference type="EC" id="2.7.1.35" evidence="3"/>
<keyword evidence="1" id="KW-0784">Thiamine biosynthesis</keyword>
<protein>
    <submittedName>
        <fullName evidence="3">Pyridoxine kinase</fullName>
        <ecNumber evidence="3">2.7.1.35</ecNumber>
    </submittedName>
</protein>
<evidence type="ECO:0000256" key="1">
    <source>
        <dbReference type="ARBA" id="ARBA00022977"/>
    </source>
</evidence>
<comment type="caution">
    <text evidence="3">The sequence shown here is derived from an EMBL/GenBank/DDBJ whole genome shotgun (WGS) entry which is preliminary data.</text>
</comment>
<reference evidence="3 4" key="1">
    <citation type="submission" date="2016-02" db="EMBL/GenBank/DDBJ databases">
        <title>Genome sequence of Clostridium thermobutyricum DSM 4928.</title>
        <authorList>
            <person name="Poehlein A."/>
            <person name="Daniel R."/>
        </authorList>
    </citation>
    <scope>NUCLEOTIDE SEQUENCE [LARGE SCALE GENOMIC DNA]</scope>
    <source>
        <strain evidence="3 4">DSM 4928</strain>
    </source>
</reference>
<keyword evidence="3" id="KW-0418">Kinase</keyword>
<dbReference type="RefSeq" id="WP_080022277.1">
    <property type="nucleotide sequence ID" value="NZ_LTAY01000027.1"/>
</dbReference>
<dbReference type="InterPro" id="IPR029056">
    <property type="entry name" value="Ribokinase-like"/>
</dbReference>
<accession>A0A1V4SWM8</accession>
<name>A0A1V4SWM8_9CLOT</name>
<proteinExistence type="predicted"/>
<dbReference type="OrthoDB" id="9810880at2"/>
<keyword evidence="3" id="KW-0808">Transferase</keyword>
<dbReference type="Gene3D" id="3.40.1190.20">
    <property type="match status" value="1"/>
</dbReference>
<dbReference type="Pfam" id="PF08543">
    <property type="entry name" value="Phos_pyr_kin"/>
    <property type="match status" value="1"/>
</dbReference>
<evidence type="ECO:0000259" key="2">
    <source>
        <dbReference type="Pfam" id="PF08543"/>
    </source>
</evidence>